<gene>
    <name evidence="1" type="ORF">ARMSODRAFT_171099</name>
</gene>
<proteinExistence type="predicted"/>
<reference evidence="2" key="1">
    <citation type="journal article" date="2017" name="Nat. Ecol. Evol.">
        <title>Genome expansion and lineage-specific genetic innovations in the forest pathogenic fungi Armillaria.</title>
        <authorList>
            <person name="Sipos G."/>
            <person name="Prasanna A.N."/>
            <person name="Walter M.C."/>
            <person name="O'Connor E."/>
            <person name="Balint B."/>
            <person name="Krizsan K."/>
            <person name="Kiss B."/>
            <person name="Hess J."/>
            <person name="Varga T."/>
            <person name="Slot J."/>
            <person name="Riley R."/>
            <person name="Boka B."/>
            <person name="Rigling D."/>
            <person name="Barry K."/>
            <person name="Lee J."/>
            <person name="Mihaltcheva S."/>
            <person name="LaButti K."/>
            <person name="Lipzen A."/>
            <person name="Waldron R."/>
            <person name="Moloney N.M."/>
            <person name="Sperisen C."/>
            <person name="Kredics L."/>
            <person name="Vagvoelgyi C."/>
            <person name="Patrignani A."/>
            <person name="Fitzpatrick D."/>
            <person name="Nagy I."/>
            <person name="Doyle S."/>
            <person name="Anderson J.B."/>
            <person name="Grigoriev I.V."/>
            <person name="Gueldener U."/>
            <person name="Muensterkoetter M."/>
            <person name="Nagy L.G."/>
        </authorList>
    </citation>
    <scope>NUCLEOTIDE SEQUENCE [LARGE SCALE GENOMIC DNA]</scope>
    <source>
        <strain evidence="2">28-4</strain>
    </source>
</reference>
<evidence type="ECO:0000313" key="2">
    <source>
        <dbReference type="Proteomes" id="UP000218334"/>
    </source>
</evidence>
<accession>A0A2H3C125</accession>
<dbReference type="EMBL" id="KZ293430">
    <property type="protein sequence ID" value="PBK68996.1"/>
    <property type="molecule type" value="Genomic_DNA"/>
</dbReference>
<evidence type="ECO:0000313" key="1">
    <source>
        <dbReference type="EMBL" id="PBK68996.1"/>
    </source>
</evidence>
<organism evidence="1 2">
    <name type="scientific">Armillaria solidipes</name>
    <dbReference type="NCBI Taxonomy" id="1076256"/>
    <lineage>
        <taxon>Eukaryota</taxon>
        <taxon>Fungi</taxon>
        <taxon>Dikarya</taxon>
        <taxon>Basidiomycota</taxon>
        <taxon>Agaricomycotina</taxon>
        <taxon>Agaricomycetes</taxon>
        <taxon>Agaricomycetidae</taxon>
        <taxon>Agaricales</taxon>
        <taxon>Marasmiineae</taxon>
        <taxon>Physalacriaceae</taxon>
        <taxon>Armillaria</taxon>
    </lineage>
</organism>
<sequence>MCDQKGLPSLWVTAVILSAASFCPWRRRILGLARLVMILQTFRSAVQDACPRDVVGGQYSVLEGHSRVARIYRYTSSIYDSRQSLKPQLLLIDCHQTAMPGTDSSLVPEARAELNSSFLQVSGSGGPNYSAK</sequence>
<name>A0A2H3C125_9AGAR</name>
<protein>
    <submittedName>
        <fullName evidence="1">Uncharacterized protein</fullName>
    </submittedName>
</protein>
<dbReference type="Proteomes" id="UP000218334">
    <property type="component" value="Unassembled WGS sequence"/>
</dbReference>
<keyword evidence="2" id="KW-1185">Reference proteome</keyword>
<dbReference type="AlphaFoldDB" id="A0A2H3C125"/>